<proteinExistence type="predicted"/>
<evidence type="ECO:0000256" key="2">
    <source>
        <dbReference type="SAM" id="SignalP"/>
    </source>
</evidence>
<protein>
    <submittedName>
        <fullName evidence="4">Calcium-binding protein</fullName>
    </submittedName>
</protein>
<dbReference type="PROSITE" id="PS00018">
    <property type="entry name" value="EF_HAND_1"/>
    <property type="match status" value="1"/>
</dbReference>
<evidence type="ECO:0000259" key="3">
    <source>
        <dbReference type="PROSITE" id="PS50222"/>
    </source>
</evidence>
<feature type="compositionally biased region" description="Basic residues" evidence="1">
    <location>
        <begin position="143"/>
        <end position="152"/>
    </location>
</feature>
<dbReference type="Proteomes" id="UP001623232">
    <property type="component" value="Chromosome"/>
</dbReference>
<feature type="signal peptide" evidence="2">
    <location>
        <begin position="1"/>
        <end position="24"/>
    </location>
</feature>
<dbReference type="InterPro" id="IPR011992">
    <property type="entry name" value="EF-hand-dom_pair"/>
</dbReference>
<keyword evidence="5" id="KW-1185">Reference proteome</keyword>
<evidence type="ECO:0000313" key="4">
    <source>
        <dbReference type="EMBL" id="WZK90314.1"/>
    </source>
</evidence>
<keyword evidence="2" id="KW-0732">Signal</keyword>
<dbReference type="EMBL" id="CP123584">
    <property type="protein sequence ID" value="WZK90314.1"/>
    <property type="molecule type" value="Genomic_DNA"/>
</dbReference>
<evidence type="ECO:0000256" key="1">
    <source>
        <dbReference type="SAM" id="MobiDB-lite"/>
    </source>
</evidence>
<feature type="chain" id="PRO_5046331873" evidence="2">
    <location>
        <begin position="25"/>
        <end position="160"/>
    </location>
</feature>
<dbReference type="SUPFAM" id="SSF47473">
    <property type="entry name" value="EF-hand"/>
    <property type="match status" value="1"/>
</dbReference>
<feature type="region of interest" description="Disordered" evidence="1">
    <location>
        <begin position="138"/>
        <end position="160"/>
    </location>
</feature>
<reference evidence="4 5" key="1">
    <citation type="submission" date="2023-04" db="EMBL/GenBank/DDBJ databases">
        <title>Complete genome sequence of Alisedimentitalea scapharcae.</title>
        <authorList>
            <person name="Rong J.-C."/>
            <person name="Yi M.-L."/>
            <person name="Zhao Q."/>
        </authorList>
    </citation>
    <scope>NUCLEOTIDE SEQUENCE [LARGE SCALE GENOMIC DNA]</scope>
    <source>
        <strain evidence="4 5">KCTC 42119</strain>
    </source>
</reference>
<name>A0ABZ2XZQ2_9RHOB</name>
<feature type="domain" description="EF-hand" evidence="3">
    <location>
        <begin position="53"/>
        <end position="88"/>
    </location>
</feature>
<evidence type="ECO:0000313" key="5">
    <source>
        <dbReference type="Proteomes" id="UP001623232"/>
    </source>
</evidence>
<gene>
    <name evidence="4" type="ORF">QEZ52_07160</name>
</gene>
<sequence length="160" mass="17168">MKNTAFIAAILATAGVIVAGTAHAQQGGFGKHGPKVSFEELDTDSNGEVTKTEMEAHRDARFAKADTNGDGKLTLDEMQAQARKKAEARSANMLKEFDKNGDNALSQDEMPKPRRAGKMFTHMDADGSGGISAEEFAEAKSRMGQKRGWMKGKGKDCSSN</sequence>
<feature type="domain" description="EF-hand" evidence="3">
    <location>
        <begin position="111"/>
        <end position="146"/>
    </location>
</feature>
<dbReference type="InterPro" id="IPR002048">
    <property type="entry name" value="EF_hand_dom"/>
</dbReference>
<dbReference type="SMART" id="SM00054">
    <property type="entry name" value="EFh"/>
    <property type="match status" value="2"/>
</dbReference>
<dbReference type="InterPro" id="IPR018247">
    <property type="entry name" value="EF_Hand_1_Ca_BS"/>
</dbReference>
<dbReference type="RefSeq" id="WP_406648930.1">
    <property type="nucleotide sequence ID" value="NZ_CP123584.1"/>
</dbReference>
<dbReference type="Gene3D" id="1.10.238.10">
    <property type="entry name" value="EF-hand"/>
    <property type="match status" value="2"/>
</dbReference>
<dbReference type="PROSITE" id="PS50222">
    <property type="entry name" value="EF_HAND_2"/>
    <property type="match status" value="2"/>
</dbReference>
<organism evidence="4 5">
    <name type="scientific">Aliisedimentitalea scapharcae</name>
    <dbReference type="NCBI Taxonomy" id="1524259"/>
    <lineage>
        <taxon>Bacteria</taxon>
        <taxon>Pseudomonadati</taxon>
        <taxon>Pseudomonadota</taxon>
        <taxon>Alphaproteobacteria</taxon>
        <taxon>Rhodobacterales</taxon>
        <taxon>Roseobacteraceae</taxon>
        <taxon>Aliisedimentitalea</taxon>
    </lineage>
</organism>
<dbReference type="Pfam" id="PF13202">
    <property type="entry name" value="EF-hand_5"/>
    <property type="match status" value="4"/>
</dbReference>
<accession>A0ABZ2XZQ2</accession>